<keyword evidence="2" id="KW-1185">Reference proteome</keyword>
<reference evidence="1" key="1">
    <citation type="journal article" date="2014" name="Int. J. Syst. Evol. Microbiol.">
        <title>Complete genome sequence of Corynebacterium casei LMG S-19264T (=DSM 44701T), isolated from a smear-ripened cheese.</title>
        <authorList>
            <consortium name="US DOE Joint Genome Institute (JGI-PGF)"/>
            <person name="Walter F."/>
            <person name="Albersmeier A."/>
            <person name="Kalinowski J."/>
            <person name="Ruckert C."/>
        </authorList>
    </citation>
    <scope>NUCLEOTIDE SEQUENCE</scope>
    <source>
        <strain evidence="1">JCM 12580</strain>
    </source>
</reference>
<gene>
    <name evidence="1" type="ORF">GCM10007063_22860</name>
</gene>
<reference evidence="1" key="2">
    <citation type="submission" date="2020-09" db="EMBL/GenBank/DDBJ databases">
        <authorList>
            <person name="Sun Q."/>
            <person name="Ohkuma M."/>
        </authorList>
    </citation>
    <scope>NUCLEOTIDE SEQUENCE</scope>
    <source>
        <strain evidence="1">JCM 12580</strain>
    </source>
</reference>
<protein>
    <submittedName>
        <fullName evidence="1">Uncharacterized protein</fullName>
    </submittedName>
</protein>
<dbReference type="Proteomes" id="UP000658382">
    <property type="component" value="Unassembled WGS sequence"/>
</dbReference>
<organism evidence="1 2">
    <name type="scientific">Lentibacillus kapialis</name>
    <dbReference type="NCBI Taxonomy" id="340214"/>
    <lineage>
        <taxon>Bacteria</taxon>
        <taxon>Bacillati</taxon>
        <taxon>Bacillota</taxon>
        <taxon>Bacilli</taxon>
        <taxon>Bacillales</taxon>
        <taxon>Bacillaceae</taxon>
        <taxon>Lentibacillus</taxon>
    </lineage>
</organism>
<evidence type="ECO:0000313" key="1">
    <source>
        <dbReference type="EMBL" id="GGJ99918.1"/>
    </source>
</evidence>
<sequence length="76" mass="8906">MFYGFFSFNESVERNDLSISAWEFSSGGESIGDKVRTWARESKHERENQNIPSQKRKDYWLAASSLFLISLKHQDD</sequence>
<dbReference type="EMBL" id="BMNQ01000034">
    <property type="protein sequence ID" value="GGJ99918.1"/>
    <property type="molecule type" value="Genomic_DNA"/>
</dbReference>
<accession>A0A917UZH8</accession>
<proteinExistence type="predicted"/>
<name>A0A917UZH8_9BACI</name>
<evidence type="ECO:0000313" key="2">
    <source>
        <dbReference type="Proteomes" id="UP000658382"/>
    </source>
</evidence>
<comment type="caution">
    <text evidence="1">The sequence shown here is derived from an EMBL/GenBank/DDBJ whole genome shotgun (WGS) entry which is preliminary data.</text>
</comment>
<dbReference type="AlphaFoldDB" id="A0A917UZH8"/>